<feature type="transmembrane region" description="Helical" evidence="1">
    <location>
        <begin position="27"/>
        <end position="45"/>
    </location>
</feature>
<proteinExistence type="predicted"/>
<evidence type="ECO:0000256" key="1">
    <source>
        <dbReference type="SAM" id="Phobius"/>
    </source>
</evidence>
<gene>
    <name evidence="2" type="ORF">MOPEL_096_01240</name>
</gene>
<evidence type="ECO:0000313" key="2">
    <source>
        <dbReference type="EMBL" id="GAB49116.1"/>
    </source>
</evidence>
<keyword evidence="1" id="KW-0472">Membrane</keyword>
<keyword evidence="1" id="KW-1133">Transmembrane helix</keyword>
<keyword evidence="1" id="KW-0812">Transmembrane</keyword>
<evidence type="ECO:0000313" key="3">
    <source>
        <dbReference type="Proteomes" id="UP000004367"/>
    </source>
</evidence>
<dbReference type="Proteomes" id="UP000004367">
    <property type="component" value="Unassembled WGS sequence"/>
</dbReference>
<name>H5UTQ8_9MICO</name>
<sequence length="51" mass="5104">MVVLLLVLPALLGPALGTVSAGRHLIAAAPYVVAAFLVAGLVVGVRRLDVA</sequence>
<protein>
    <submittedName>
        <fullName evidence="2">Uncharacterized protein</fullName>
    </submittedName>
</protein>
<reference evidence="2 3" key="1">
    <citation type="submission" date="2012-02" db="EMBL/GenBank/DDBJ databases">
        <title>Whole genome shotgun sequence of Mobilicoccus pelagius NBRC 104925.</title>
        <authorList>
            <person name="Yoshida Y."/>
            <person name="Hosoyama A."/>
            <person name="Tsuchikane K."/>
            <person name="Katsumata H."/>
            <person name="Yamazaki S."/>
            <person name="Fujita N."/>
        </authorList>
    </citation>
    <scope>NUCLEOTIDE SEQUENCE [LARGE SCALE GENOMIC DNA]</scope>
    <source>
        <strain evidence="2 3">NBRC 104925</strain>
    </source>
</reference>
<organism evidence="2 3">
    <name type="scientific">Mobilicoccus pelagius NBRC 104925</name>
    <dbReference type="NCBI Taxonomy" id="1089455"/>
    <lineage>
        <taxon>Bacteria</taxon>
        <taxon>Bacillati</taxon>
        <taxon>Actinomycetota</taxon>
        <taxon>Actinomycetes</taxon>
        <taxon>Micrococcales</taxon>
        <taxon>Dermatophilaceae</taxon>
        <taxon>Mobilicoccus</taxon>
    </lineage>
</organism>
<accession>H5UTQ8</accession>
<keyword evidence="3" id="KW-1185">Reference proteome</keyword>
<dbReference type="STRING" id="1089455.MOPEL_096_01240"/>
<comment type="caution">
    <text evidence="2">The sequence shown here is derived from an EMBL/GenBank/DDBJ whole genome shotgun (WGS) entry which is preliminary data.</text>
</comment>
<dbReference type="EMBL" id="BAFE01000073">
    <property type="protein sequence ID" value="GAB49116.1"/>
    <property type="molecule type" value="Genomic_DNA"/>
</dbReference>
<dbReference type="AlphaFoldDB" id="H5UTQ8"/>
<dbReference type="RefSeq" id="WP_009483014.1">
    <property type="nucleotide sequence ID" value="NZ_BAFE01000073.1"/>
</dbReference>